<reference evidence="2 3" key="1">
    <citation type="journal article" date="2006" name="Science">
        <title>Phytophthora genome sequences uncover evolutionary origins and mechanisms of pathogenesis.</title>
        <authorList>
            <person name="Tyler B.M."/>
            <person name="Tripathy S."/>
            <person name="Zhang X."/>
            <person name="Dehal P."/>
            <person name="Jiang R.H."/>
            <person name="Aerts A."/>
            <person name="Arredondo F.D."/>
            <person name="Baxter L."/>
            <person name="Bensasson D."/>
            <person name="Beynon J.L."/>
            <person name="Chapman J."/>
            <person name="Damasceno C.M."/>
            <person name="Dorrance A.E."/>
            <person name="Dou D."/>
            <person name="Dickerman A.W."/>
            <person name="Dubchak I.L."/>
            <person name="Garbelotto M."/>
            <person name="Gijzen M."/>
            <person name="Gordon S.G."/>
            <person name="Govers F."/>
            <person name="Grunwald N.J."/>
            <person name="Huang W."/>
            <person name="Ivors K.L."/>
            <person name="Jones R.W."/>
            <person name="Kamoun S."/>
            <person name="Krampis K."/>
            <person name="Lamour K.H."/>
            <person name="Lee M.K."/>
            <person name="McDonald W.H."/>
            <person name="Medina M."/>
            <person name="Meijer H.J."/>
            <person name="Nordberg E.K."/>
            <person name="Maclean D.J."/>
            <person name="Ospina-Giraldo M.D."/>
            <person name="Morris P.F."/>
            <person name="Phuntumart V."/>
            <person name="Putnam N.H."/>
            <person name="Rash S."/>
            <person name="Rose J.K."/>
            <person name="Sakihama Y."/>
            <person name="Salamov A.A."/>
            <person name="Savidor A."/>
            <person name="Scheuring C.F."/>
            <person name="Smith B.M."/>
            <person name="Sobral B.W."/>
            <person name="Terry A."/>
            <person name="Torto-Alalibo T.A."/>
            <person name="Win J."/>
            <person name="Xu Z."/>
            <person name="Zhang H."/>
            <person name="Grigoriev I.V."/>
            <person name="Rokhsar D.S."/>
            <person name="Boore J.L."/>
        </authorList>
    </citation>
    <scope>NUCLEOTIDE SEQUENCE [LARGE SCALE GENOMIC DNA]</scope>
    <source>
        <strain evidence="2 3">P6497</strain>
    </source>
</reference>
<dbReference type="InParanoid" id="G4YT49"/>
<gene>
    <name evidence="2" type="ORF">PHYSODRAFT_326924</name>
</gene>
<dbReference type="KEGG" id="psoj:PHYSODRAFT_326924"/>
<accession>G4YT49</accession>
<dbReference type="RefSeq" id="XP_009521263.1">
    <property type="nucleotide sequence ID" value="XM_009522968.1"/>
</dbReference>
<evidence type="ECO:0000313" key="3">
    <source>
        <dbReference type="Proteomes" id="UP000002640"/>
    </source>
</evidence>
<name>G4YT49_PHYSP</name>
<protein>
    <recommendedName>
        <fullName evidence="1">Fe2OG dioxygenase domain-containing protein</fullName>
    </recommendedName>
</protein>
<dbReference type="InterPro" id="IPR005123">
    <property type="entry name" value="Oxoglu/Fe-dep_dioxygenase_dom"/>
</dbReference>
<dbReference type="EMBL" id="JH159152">
    <property type="protein sequence ID" value="EGZ25975.1"/>
    <property type="molecule type" value="Genomic_DNA"/>
</dbReference>
<dbReference type="PROSITE" id="PS51471">
    <property type="entry name" value="FE2OG_OXY"/>
    <property type="match status" value="1"/>
</dbReference>
<dbReference type="Proteomes" id="UP000002640">
    <property type="component" value="Unassembled WGS sequence"/>
</dbReference>
<dbReference type="GeneID" id="20645522"/>
<dbReference type="PANTHER" id="PTHR33099">
    <property type="entry name" value="FE2OG DIOXYGENASE DOMAIN-CONTAINING PROTEIN"/>
    <property type="match status" value="1"/>
</dbReference>
<dbReference type="PANTHER" id="PTHR33099:SF7">
    <property type="entry name" value="MYND-TYPE DOMAIN-CONTAINING PROTEIN"/>
    <property type="match status" value="1"/>
</dbReference>
<keyword evidence="3" id="KW-1185">Reference proteome</keyword>
<organism evidence="2 3">
    <name type="scientific">Phytophthora sojae (strain P6497)</name>
    <name type="common">Soybean stem and root rot agent</name>
    <name type="synonym">Phytophthora megasperma f. sp. glycines</name>
    <dbReference type="NCBI Taxonomy" id="1094619"/>
    <lineage>
        <taxon>Eukaryota</taxon>
        <taxon>Sar</taxon>
        <taxon>Stramenopiles</taxon>
        <taxon>Oomycota</taxon>
        <taxon>Peronosporomycetes</taxon>
        <taxon>Peronosporales</taxon>
        <taxon>Peronosporaceae</taxon>
        <taxon>Phytophthora</taxon>
    </lineage>
</organism>
<feature type="domain" description="Fe2OG dioxygenase" evidence="1">
    <location>
        <begin position="629"/>
        <end position="730"/>
    </location>
</feature>
<evidence type="ECO:0000313" key="2">
    <source>
        <dbReference type="EMBL" id="EGZ25975.1"/>
    </source>
</evidence>
<dbReference type="AlphaFoldDB" id="G4YT49"/>
<sequence>MTSKQDFENDVPVPKWAACANISEIVASADEYAGEYSFGGRADTLPTAPGLRVDEVSVLLPLDAAQAQKLIAKCDKSLFGHGMETKTDESVRKSWQLEADQVEIKNPLWQTGVDKLTETIASRLGYKGVPLRCVLYKVLVYGEGGHFLNHQDTEKEDEAKKLNTATTLGSEGTAPFNCHYAVHYADAEHALEKVTKGYRLALVYSICLPASMRHLKRESGRMLSDELADTISYMGPEDESFALLLSHQYTMKSIGDLGSGALKGVDSARVRVLEEANAAVAEDKKLRFFIAELTVKFETRLEEDVLLDVLGNPTQLYQTFVTSRDSEMELLLQVGDAVKRPEAKKDLFDKAAKCNVRLRTPKTVEIFWEHVLLPADSQAFEAMTDGILQKNPSELGSFVEVFSKHVGDHDTTGKFAVLEAIAAKRMGWLKEQIARLDKVDKTFSWKLPYASYPDYPENEEFFQGSEESMTTEGVVKLTDTYHANSFADALDYSLHEGSYTVETRENREPFVKITKTREWFNSVQNRLVQYGEELAHLKEQSQMREISEILAHTDGQAGEYSFGGQADSLPVAPGLYVDDVGNVPVPLSNELAGKLIALCEMSPFGHNMDTKMDDEVRNSWQRLGYKDIKLDCFLYKLLVYGEGGHFLKHQDTETQDGMIATLVIQPPSLHEGGELVVNRGGEVRYRHDFGKAEGTAAYRPHYAVHYADAEHALEKVTSGFRLALVYSICLPPQERHLQRATNKPLADKPFVLLLSHEYTMKSTIDLGARALKGVDRVRFGALEEANGIVAEDKKLVFHLAELKHSFERLGWVEYERKQSVDWYTMDGEYLGHANKMKSAFNFLNPANQSLSDLWMPHGAKEDKGYTGNEGPSATTKYSRFAIAAWPVARYAGNAVEYLPMDTAVDALSTHKPTNLQRLLNQVKEAGNPSLVTQFFTDLCPSLGGVEYNADVIPSLVALVHAYDWKDIGVELTLCLVDSLDGGAAQQDLLKMAQEKAGTDKTLSVALEDRLKRADPSLLRLNAGDTVGEIYSSAQAISSIRIKWLHDRIELLDKPFTWEMPDAKYYDKKVEPLLRGPDESITITYCDSSDAQYYAKVWADRQDAASFKTEAGSSGSRAFITITKTRQWYDDSRKTLEEYKVELAQLREQYGEGNDGGAMKRARVE</sequence>
<proteinExistence type="predicted"/>
<dbReference type="Gene3D" id="2.60.120.620">
    <property type="entry name" value="q2cbj1_9rhob like domain"/>
    <property type="match status" value="2"/>
</dbReference>
<evidence type="ECO:0000259" key="1">
    <source>
        <dbReference type="PROSITE" id="PS51471"/>
    </source>
</evidence>